<dbReference type="AlphaFoldDB" id="A0A562YCY9"/>
<evidence type="ECO:0000313" key="2">
    <source>
        <dbReference type="EMBL" id="TWO32511.1"/>
    </source>
</evidence>
<dbReference type="OrthoDB" id="1441018at2"/>
<evidence type="ECO:0000313" key="3">
    <source>
        <dbReference type="Proteomes" id="UP000295814"/>
    </source>
</evidence>
<keyword evidence="1" id="KW-0812">Transmembrane</keyword>
<keyword evidence="1" id="KW-0472">Membrane</keyword>
<gene>
    <name evidence="2" type="ORF">E1J38_006450</name>
</gene>
<dbReference type="EMBL" id="SMZJ02000004">
    <property type="protein sequence ID" value="TWO32511.1"/>
    <property type="molecule type" value="Genomic_DNA"/>
</dbReference>
<sequence length="194" mass="21805">MAQDIRDFFKDDKVSPEKMPANHEQRFIKKLDKAFPEKSSKSNFGWIQIAATITLLIGLSFGGYKLFSPDVKTDSPTNIVVNDPVETKSLGDISPGLKKVEGYYLASINLELSKIKYTPETKDLFDGYIEQLGELDKEYKRLSLELTKSGPSELTVNALIDNLKLRLNLLYRLKSQLKELTPSEAGTEAVEQSI</sequence>
<evidence type="ECO:0000256" key="1">
    <source>
        <dbReference type="SAM" id="Phobius"/>
    </source>
</evidence>
<feature type="transmembrane region" description="Helical" evidence="1">
    <location>
        <begin position="45"/>
        <end position="67"/>
    </location>
</feature>
<dbReference type="Proteomes" id="UP000295814">
    <property type="component" value="Unassembled WGS sequence"/>
</dbReference>
<evidence type="ECO:0008006" key="4">
    <source>
        <dbReference type="Google" id="ProtNLM"/>
    </source>
</evidence>
<reference evidence="2 3" key="1">
    <citation type="submission" date="2019-07" db="EMBL/GenBank/DDBJ databases">
        <title>Seonamhaeicola sp. W255 draft genome.</title>
        <authorList>
            <person name="Zhang X.-Y."/>
            <person name="Zhang R."/>
            <person name="Zhong Y.-L."/>
            <person name="Du Z.-J."/>
        </authorList>
    </citation>
    <scope>NUCLEOTIDE SEQUENCE [LARGE SCALE GENOMIC DNA]</scope>
    <source>
        <strain evidence="2 3">W255</strain>
    </source>
</reference>
<name>A0A562YCY9_9FLAO</name>
<proteinExistence type="predicted"/>
<organism evidence="2 3">
    <name type="scientific">Seonamhaeicola sediminis</name>
    <dbReference type="NCBI Taxonomy" id="2528206"/>
    <lineage>
        <taxon>Bacteria</taxon>
        <taxon>Pseudomonadati</taxon>
        <taxon>Bacteroidota</taxon>
        <taxon>Flavobacteriia</taxon>
        <taxon>Flavobacteriales</taxon>
        <taxon>Flavobacteriaceae</taxon>
    </lineage>
</organism>
<protein>
    <recommendedName>
        <fullName evidence="4">DUF4179 domain-containing protein</fullName>
    </recommendedName>
</protein>
<comment type="caution">
    <text evidence="2">The sequence shown here is derived from an EMBL/GenBank/DDBJ whole genome shotgun (WGS) entry which is preliminary data.</text>
</comment>
<accession>A0A562YCY9</accession>
<keyword evidence="1" id="KW-1133">Transmembrane helix</keyword>
<dbReference type="RefSeq" id="WP_133355233.1">
    <property type="nucleotide sequence ID" value="NZ_SMZJ02000004.1"/>
</dbReference>
<keyword evidence="3" id="KW-1185">Reference proteome</keyword>